<evidence type="ECO:0000313" key="2">
    <source>
        <dbReference type="Proteomes" id="UP000075243"/>
    </source>
</evidence>
<reference evidence="1" key="1">
    <citation type="journal article" date="2012" name="Nat. Biotechnol.">
        <title>Draft genome sequence of pigeonpea (Cajanus cajan), an orphan legume crop of resource-poor farmers.</title>
        <authorList>
            <person name="Varshney R.K."/>
            <person name="Chen W."/>
            <person name="Li Y."/>
            <person name="Bharti A.K."/>
            <person name="Saxena R.K."/>
            <person name="Schlueter J.A."/>
            <person name="Donoghue M.T."/>
            <person name="Azam S."/>
            <person name="Fan G."/>
            <person name="Whaley A.M."/>
            <person name="Farmer A.D."/>
            <person name="Sheridan J."/>
            <person name="Iwata A."/>
            <person name="Tuteja R."/>
            <person name="Penmetsa R.V."/>
            <person name="Wu W."/>
            <person name="Upadhyaya H.D."/>
            <person name="Yang S.P."/>
            <person name="Shah T."/>
            <person name="Saxena K.B."/>
            <person name="Michael T."/>
            <person name="McCombie W.R."/>
            <person name="Yang B."/>
            <person name="Zhang G."/>
            <person name="Yang H."/>
            <person name="Wang J."/>
            <person name="Spillane C."/>
            <person name="Cook D.R."/>
            <person name="May G.D."/>
            <person name="Xu X."/>
            <person name="Jackson S.A."/>
        </authorList>
    </citation>
    <scope>NUCLEOTIDE SEQUENCE [LARGE SCALE GENOMIC DNA]</scope>
</reference>
<protein>
    <submittedName>
        <fullName evidence="1">Uncharacterized protein</fullName>
    </submittedName>
</protein>
<keyword evidence="2" id="KW-1185">Reference proteome</keyword>
<dbReference type="PANTHER" id="PTHR31672:SF13">
    <property type="entry name" value="F-BOX PROTEIN CPR30-LIKE"/>
    <property type="match status" value="1"/>
</dbReference>
<organism evidence="1 2">
    <name type="scientific">Cajanus cajan</name>
    <name type="common">Pigeon pea</name>
    <name type="synonym">Cajanus indicus</name>
    <dbReference type="NCBI Taxonomy" id="3821"/>
    <lineage>
        <taxon>Eukaryota</taxon>
        <taxon>Viridiplantae</taxon>
        <taxon>Streptophyta</taxon>
        <taxon>Embryophyta</taxon>
        <taxon>Tracheophyta</taxon>
        <taxon>Spermatophyta</taxon>
        <taxon>Magnoliopsida</taxon>
        <taxon>eudicotyledons</taxon>
        <taxon>Gunneridae</taxon>
        <taxon>Pentapetalae</taxon>
        <taxon>rosids</taxon>
        <taxon>fabids</taxon>
        <taxon>Fabales</taxon>
        <taxon>Fabaceae</taxon>
        <taxon>Papilionoideae</taxon>
        <taxon>50 kb inversion clade</taxon>
        <taxon>NPAAA clade</taxon>
        <taxon>indigoferoid/millettioid clade</taxon>
        <taxon>Phaseoleae</taxon>
        <taxon>Cajanus</taxon>
    </lineage>
</organism>
<dbReference type="EMBL" id="AGCT01037881">
    <property type="protein sequence ID" value="KYP77940.1"/>
    <property type="molecule type" value="Genomic_DNA"/>
</dbReference>
<dbReference type="InterPro" id="IPR050796">
    <property type="entry name" value="SCF_F-box_component"/>
</dbReference>
<dbReference type="Proteomes" id="UP000075243">
    <property type="component" value="Unassembled WGS sequence"/>
</dbReference>
<gene>
    <name evidence="1" type="ORF">KK1_048035</name>
</gene>
<dbReference type="PANTHER" id="PTHR31672">
    <property type="entry name" value="BNACNNG10540D PROTEIN"/>
    <property type="match status" value="1"/>
</dbReference>
<dbReference type="AlphaFoldDB" id="A0A151UF87"/>
<proteinExistence type="predicted"/>
<name>A0A151UF87_CAJCA</name>
<accession>A0A151UF87</accession>
<evidence type="ECO:0000313" key="1">
    <source>
        <dbReference type="EMBL" id="KYP77940.1"/>
    </source>
</evidence>
<comment type="caution">
    <text evidence="1">The sequence shown here is derived from an EMBL/GenBank/DDBJ whole genome shotgun (WGS) entry which is preliminary data.</text>
</comment>
<sequence length="285" mass="33085">MSSIKGLILCRTSNMATVELFICNSATKSWLYIPCPKEVQEKPYNDLKMGLLECSNYRDDYMVFLIDGQDDWFSNYAFKFYKPEDGVWETKEKSFFVGGRTMKFKMHVHCNGAIHFISNCFPYLTKRSSFYRPYIMSYNLESGTSTMLRVPKEAIRGSHHLNCVISIFSWGKDQSSICLVRLKKFVFTIWILKDYYSNKWLRILKIRTKRMELREENPKITGFTVMNGSLLILATKAKVYSYGLTEQNYTRVDEICQHGYESNVCFTSYSNTLHSCGLGATSLPC</sequence>
<dbReference type="Gramene" id="C.cajan_46926.t">
    <property type="protein sequence ID" value="C.cajan_46926.t.cds1"/>
    <property type="gene ID" value="C.cajan_46926"/>
</dbReference>